<dbReference type="Pfam" id="PF12833">
    <property type="entry name" value="HTH_18"/>
    <property type="match status" value="1"/>
</dbReference>
<dbReference type="SMART" id="SM00342">
    <property type="entry name" value="HTH_ARAC"/>
    <property type="match status" value="1"/>
</dbReference>
<dbReference type="InterPro" id="IPR018060">
    <property type="entry name" value="HTH_AraC"/>
</dbReference>
<keyword evidence="1" id="KW-0805">Transcription regulation</keyword>
<accession>A0AAP5N7W6</accession>
<evidence type="ECO:0000256" key="2">
    <source>
        <dbReference type="ARBA" id="ARBA00023125"/>
    </source>
</evidence>
<dbReference type="PANTHER" id="PTHR43280">
    <property type="entry name" value="ARAC-FAMILY TRANSCRIPTIONAL REGULATOR"/>
    <property type="match status" value="1"/>
</dbReference>
<reference evidence="6" key="1">
    <citation type="submission" date="2023-03" db="EMBL/GenBank/DDBJ databases">
        <authorList>
            <person name="Shen W."/>
            <person name="Cai J."/>
        </authorList>
    </citation>
    <scope>NUCLEOTIDE SEQUENCE</scope>
    <source>
        <strain evidence="6">Y15</strain>
    </source>
</reference>
<protein>
    <submittedName>
        <fullName evidence="6">AraC family transcriptional regulator</fullName>
    </submittedName>
</protein>
<dbReference type="SUPFAM" id="SSF46689">
    <property type="entry name" value="Homeodomain-like"/>
    <property type="match status" value="2"/>
</dbReference>
<comment type="caution">
    <text evidence="6">The sequence shown here is derived from an EMBL/GenBank/DDBJ whole genome shotgun (WGS) entry which is preliminary data.</text>
</comment>
<dbReference type="Gene3D" id="1.10.10.60">
    <property type="entry name" value="Homeodomain-like"/>
    <property type="match status" value="2"/>
</dbReference>
<evidence type="ECO:0000256" key="1">
    <source>
        <dbReference type="ARBA" id="ARBA00023015"/>
    </source>
</evidence>
<evidence type="ECO:0000313" key="6">
    <source>
        <dbReference type="EMBL" id="MDT2546341.1"/>
    </source>
</evidence>
<feature type="region of interest" description="Disordered" evidence="4">
    <location>
        <begin position="105"/>
        <end position="124"/>
    </location>
</feature>
<dbReference type="GO" id="GO:0003700">
    <property type="term" value="F:DNA-binding transcription factor activity"/>
    <property type="evidence" value="ECO:0007669"/>
    <property type="project" value="InterPro"/>
</dbReference>
<feature type="domain" description="HTH araC/xylS-type" evidence="5">
    <location>
        <begin position="13"/>
        <end position="112"/>
    </location>
</feature>
<organism evidence="6 7">
    <name type="scientific">Enterococcus raffinosus</name>
    <dbReference type="NCBI Taxonomy" id="71452"/>
    <lineage>
        <taxon>Bacteria</taxon>
        <taxon>Bacillati</taxon>
        <taxon>Bacillota</taxon>
        <taxon>Bacilli</taxon>
        <taxon>Lactobacillales</taxon>
        <taxon>Enterococcaceae</taxon>
        <taxon>Enterococcus</taxon>
    </lineage>
</organism>
<dbReference type="InterPro" id="IPR020449">
    <property type="entry name" value="Tscrpt_reg_AraC-type_HTH"/>
</dbReference>
<evidence type="ECO:0000313" key="7">
    <source>
        <dbReference type="Proteomes" id="UP001254770"/>
    </source>
</evidence>
<dbReference type="InterPro" id="IPR018062">
    <property type="entry name" value="HTH_AraC-typ_CS"/>
</dbReference>
<dbReference type="Proteomes" id="UP001254770">
    <property type="component" value="Unassembled WGS sequence"/>
</dbReference>
<dbReference type="InterPro" id="IPR009057">
    <property type="entry name" value="Homeodomain-like_sf"/>
</dbReference>
<dbReference type="PROSITE" id="PS01124">
    <property type="entry name" value="HTH_ARAC_FAMILY_2"/>
    <property type="match status" value="1"/>
</dbReference>
<dbReference type="PANTHER" id="PTHR43280:SF28">
    <property type="entry name" value="HTH-TYPE TRANSCRIPTIONAL ACTIVATOR RHAS"/>
    <property type="match status" value="1"/>
</dbReference>
<sequence length="124" mass="14817">MTHSKQIYLRLINKTEDYIEGHLKETITLSDLAKNAHLSDFHFHRIFKQYSSETVNEFVTRFKLERAAIFLRVNPKLSITTIAMEYGYTDSSSFSRSFKRQFGVSPRDYRKQQELPRNPDWFME</sequence>
<dbReference type="AlphaFoldDB" id="A0AAP5N7W6"/>
<dbReference type="EMBL" id="JARPXL010000028">
    <property type="protein sequence ID" value="MDT2546341.1"/>
    <property type="molecule type" value="Genomic_DNA"/>
</dbReference>
<dbReference type="PRINTS" id="PR00032">
    <property type="entry name" value="HTHARAC"/>
</dbReference>
<dbReference type="GO" id="GO:0043565">
    <property type="term" value="F:sequence-specific DNA binding"/>
    <property type="evidence" value="ECO:0007669"/>
    <property type="project" value="InterPro"/>
</dbReference>
<proteinExistence type="predicted"/>
<dbReference type="PROSITE" id="PS00041">
    <property type="entry name" value="HTH_ARAC_FAMILY_1"/>
    <property type="match status" value="1"/>
</dbReference>
<dbReference type="RefSeq" id="WP_070508978.1">
    <property type="nucleotide sequence ID" value="NZ_CP072889.1"/>
</dbReference>
<evidence type="ECO:0000259" key="5">
    <source>
        <dbReference type="PROSITE" id="PS01124"/>
    </source>
</evidence>
<evidence type="ECO:0000256" key="3">
    <source>
        <dbReference type="ARBA" id="ARBA00023163"/>
    </source>
</evidence>
<keyword evidence="3" id="KW-0804">Transcription</keyword>
<dbReference type="GeneID" id="67041990"/>
<evidence type="ECO:0000256" key="4">
    <source>
        <dbReference type="SAM" id="MobiDB-lite"/>
    </source>
</evidence>
<gene>
    <name evidence="6" type="ORF">P7D69_18500</name>
</gene>
<keyword evidence="2" id="KW-0238">DNA-binding</keyword>
<name>A0AAP5N7W6_9ENTE</name>